<dbReference type="EMBL" id="GG666730">
    <property type="protein sequence ID" value="EEN42398.1"/>
    <property type="molecule type" value="Genomic_DNA"/>
</dbReference>
<protein>
    <submittedName>
        <fullName evidence="1">Uncharacterized protein</fullName>
    </submittedName>
</protein>
<gene>
    <name evidence="1" type="ORF">BRAFLDRAFT_108531</name>
</gene>
<dbReference type="AlphaFoldDB" id="C3ZYH6"/>
<dbReference type="InParanoid" id="C3ZYH6"/>
<reference evidence="1" key="1">
    <citation type="journal article" date="2008" name="Nature">
        <title>The amphioxus genome and the evolution of the chordate karyotype.</title>
        <authorList>
            <consortium name="US DOE Joint Genome Institute (JGI-PGF)"/>
            <person name="Putnam N.H."/>
            <person name="Butts T."/>
            <person name="Ferrier D.E.K."/>
            <person name="Furlong R.F."/>
            <person name="Hellsten U."/>
            <person name="Kawashima T."/>
            <person name="Robinson-Rechavi M."/>
            <person name="Shoguchi E."/>
            <person name="Terry A."/>
            <person name="Yu J.-K."/>
            <person name="Benito-Gutierrez E.L."/>
            <person name="Dubchak I."/>
            <person name="Garcia-Fernandez J."/>
            <person name="Gibson-Brown J.J."/>
            <person name="Grigoriev I.V."/>
            <person name="Horton A.C."/>
            <person name="de Jong P.J."/>
            <person name="Jurka J."/>
            <person name="Kapitonov V.V."/>
            <person name="Kohara Y."/>
            <person name="Kuroki Y."/>
            <person name="Lindquist E."/>
            <person name="Lucas S."/>
            <person name="Osoegawa K."/>
            <person name="Pennacchio L.A."/>
            <person name="Salamov A.A."/>
            <person name="Satou Y."/>
            <person name="Sauka-Spengler T."/>
            <person name="Schmutz J."/>
            <person name="Shin-I T."/>
            <person name="Toyoda A."/>
            <person name="Bronner-Fraser M."/>
            <person name="Fujiyama A."/>
            <person name="Holland L.Z."/>
            <person name="Holland P.W.H."/>
            <person name="Satoh N."/>
            <person name="Rokhsar D.S."/>
        </authorList>
    </citation>
    <scope>NUCLEOTIDE SEQUENCE [LARGE SCALE GENOMIC DNA]</scope>
    <source>
        <strain evidence="1">S238N-H82</strain>
        <tissue evidence="1">Testes</tissue>
    </source>
</reference>
<evidence type="ECO:0000313" key="1">
    <source>
        <dbReference type="EMBL" id="EEN42398.1"/>
    </source>
</evidence>
<organism>
    <name type="scientific">Branchiostoma floridae</name>
    <name type="common">Florida lancelet</name>
    <name type="synonym">Amphioxus</name>
    <dbReference type="NCBI Taxonomy" id="7739"/>
    <lineage>
        <taxon>Eukaryota</taxon>
        <taxon>Metazoa</taxon>
        <taxon>Chordata</taxon>
        <taxon>Cephalochordata</taxon>
        <taxon>Leptocardii</taxon>
        <taxon>Amphioxiformes</taxon>
        <taxon>Branchiostomatidae</taxon>
        <taxon>Branchiostoma</taxon>
    </lineage>
</organism>
<sequence>MVMPADVFVRETMYDLIEPPWSDTESCGVNYHPKIPNDQESREFSLSALREKARFPGGSETRLCFITAQDTALNLLFICDFWGINRAEAHRTGTALLPSPRAAPHGVGTCVRAPCAAEKGNIIAELVRRPCQSAYEPLCRTAPGRRVGDSAMQVAVWDPSGAAACKSHHCRNYCTDQWITLNNMSVLWTCQIHGPHVTTCLCCGHVRSMDHTKQHVCCGHVRSMDPTKQHVCAVDMSDPWTTLNNMSVLWTCQIHGSH</sequence>
<accession>C3ZYH6</accession>
<proteinExistence type="predicted"/>
<name>C3ZYH6_BRAFL</name>